<sequence length="121" mass="12686">MHRTALALAATAVLSLAFAVPAQAERTVTTSHTLSIRTPSTGEVRQVTLECRPTGGDHPEAERACAAVDGAGSIARAKGEGGMCTMIHQPVVAVAEGAERYEEEFSNSCLLVSQKGVLFDF</sequence>
<evidence type="ECO:0000313" key="10">
    <source>
        <dbReference type="Proteomes" id="UP001432401"/>
    </source>
</evidence>
<dbReference type="Proteomes" id="UP001432401">
    <property type="component" value="Unassembled WGS sequence"/>
</dbReference>
<keyword evidence="6" id="KW-1015">Disulfide bond</keyword>
<protein>
    <submittedName>
        <fullName evidence="9">SSI family serine proteinase inhibitor</fullName>
    </submittedName>
</protein>
<evidence type="ECO:0000256" key="4">
    <source>
        <dbReference type="ARBA" id="ARBA00022690"/>
    </source>
</evidence>
<keyword evidence="4" id="KW-0646">Protease inhibitor</keyword>
<dbReference type="SUPFAM" id="SSF55399">
    <property type="entry name" value="Subtilisin inhibitor"/>
    <property type="match status" value="1"/>
</dbReference>
<dbReference type="InterPro" id="IPR023549">
    <property type="entry name" value="Subtilisin_inhibitor"/>
</dbReference>
<evidence type="ECO:0000313" key="9">
    <source>
        <dbReference type="EMBL" id="MES0834605.1"/>
    </source>
</evidence>
<feature type="chain" id="PRO_5045532168" evidence="7">
    <location>
        <begin position="25"/>
        <end position="121"/>
    </location>
</feature>
<evidence type="ECO:0000256" key="6">
    <source>
        <dbReference type="ARBA" id="ARBA00023157"/>
    </source>
</evidence>
<dbReference type="Pfam" id="PF00720">
    <property type="entry name" value="SSI"/>
    <property type="match status" value="1"/>
</dbReference>
<dbReference type="RefSeq" id="WP_330158381.1">
    <property type="nucleotide sequence ID" value="NZ_BAAAJA010000016.1"/>
</dbReference>
<feature type="domain" description="Subtilisin inhibitor" evidence="8">
    <location>
        <begin position="40"/>
        <end position="98"/>
    </location>
</feature>
<keyword evidence="10" id="KW-1185">Reference proteome</keyword>
<evidence type="ECO:0000256" key="7">
    <source>
        <dbReference type="SAM" id="SignalP"/>
    </source>
</evidence>
<dbReference type="EMBL" id="JBEQNB010000006">
    <property type="protein sequence ID" value="MES0834605.1"/>
    <property type="molecule type" value="Genomic_DNA"/>
</dbReference>
<accession>A0ABV1ZU18</accession>
<feature type="signal peptide" evidence="7">
    <location>
        <begin position="1"/>
        <end position="24"/>
    </location>
</feature>
<keyword evidence="5" id="KW-0722">Serine protease inhibitor</keyword>
<evidence type="ECO:0000256" key="1">
    <source>
        <dbReference type="ARBA" id="ARBA00004613"/>
    </source>
</evidence>
<keyword evidence="7" id="KW-0732">Signal</keyword>
<dbReference type="Gene3D" id="3.30.350.10">
    <property type="entry name" value="Subtilisin inhibitor-like"/>
    <property type="match status" value="1"/>
</dbReference>
<evidence type="ECO:0000259" key="8">
    <source>
        <dbReference type="Pfam" id="PF00720"/>
    </source>
</evidence>
<evidence type="ECO:0000256" key="5">
    <source>
        <dbReference type="ARBA" id="ARBA00022900"/>
    </source>
</evidence>
<dbReference type="InterPro" id="IPR036819">
    <property type="entry name" value="Subtilisin_inhibitor-like_sf"/>
</dbReference>
<comment type="subcellular location">
    <subcellularLocation>
        <location evidence="1">Secreted</location>
    </subcellularLocation>
</comment>
<evidence type="ECO:0000256" key="3">
    <source>
        <dbReference type="ARBA" id="ARBA00022525"/>
    </source>
</evidence>
<evidence type="ECO:0000256" key="2">
    <source>
        <dbReference type="ARBA" id="ARBA00010472"/>
    </source>
</evidence>
<reference evidence="9 10" key="1">
    <citation type="submission" date="2024-06" db="EMBL/GenBank/DDBJ databases">
        <authorList>
            <person name="Bataeva Y.V."/>
            <person name="Grigorian L.N."/>
            <person name="Solomentsev V.I."/>
        </authorList>
    </citation>
    <scope>NUCLEOTIDE SEQUENCE [LARGE SCALE GENOMIC DNA]</scope>
    <source>
        <strain evidence="10">SCPM-O-B-12605 (RCAM04882)</strain>
    </source>
</reference>
<comment type="similarity">
    <text evidence="2">Belongs to the protease inhibitor I16 (SSI) family.</text>
</comment>
<comment type="caution">
    <text evidence="9">The sequence shown here is derived from an EMBL/GenBank/DDBJ whole genome shotgun (WGS) entry which is preliminary data.</text>
</comment>
<organism evidence="9 10">
    <name type="scientific">Nocardiopsis tropica</name>
    <dbReference type="NCBI Taxonomy" id="109330"/>
    <lineage>
        <taxon>Bacteria</taxon>
        <taxon>Bacillati</taxon>
        <taxon>Actinomycetota</taxon>
        <taxon>Actinomycetes</taxon>
        <taxon>Streptosporangiales</taxon>
        <taxon>Nocardiopsidaceae</taxon>
        <taxon>Nocardiopsis</taxon>
    </lineage>
</organism>
<keyword evidence="3" id="KW-0964">Secreted</keyword>
<gene>
    <name evidence="9" type="ORF">ABUK86_12545</name>
</gene>
<name>A0ABV1ZU18_9ACTN</name>
<proteinExistence type="inferred from homology"/>